<dbReference type="PANTHER" id="PTHR44757:SF2">
    <property type="entry name" value="BIOFILM ARCHITECTURE MAINTENANCE PROTEIN MBAA"/>
    <property type="match status" value="1"/>
</dbReference>
<dbReference type="InterPro" id="IPR000700">
    <property type="entry name" value="PAS-assoc_C"/>
</dbReference>
<evidence type="ECO:0000256" key="1">
    <source>
        <dbReference type="SAM" id="Phobius"/>
    </source>
</evidence>
<dbReference type="SMART" id="SM00052">
    <property type="entry name" value="EAL"/>
    <property type="match status" value="1"/>
</dbReference>
<dbReference type="PROSITE" id="PS50883">
    <property type="entry name" value="EAL"/>
    <property type="match status" value="1"/>
</dbReference>
<dbReference type="Pfam" id="PF08447">
    <property type="entry name" value="PAS_3"/>
    <property type="match status" value="2"/>
</dbReference>
<dbReference type="PROSITE" id="PS50112">
    <property type="entry name" value="PAS"/>
    <property type="match status" value="2"/>
</dbReference>
<dbReference type="CDD" id="cd01948">
    <property type="entry name" value="EAL"/>
    <property type="match status" value="1"/>
</dbReference>
<dbReference type="InterPro" id="IPR013655">
    <property type="entry name" value="PAS_fold_3"/>
</dbReference>
<feature type="domain" description="PAC" evidence="3">
    <location>
        <begin position="269"/>
        <end position="322"/>
    </location>
</feature>
<evidence type="ECO:0000259" key="3">
    <source>
        <dbReference type="PROSITE" id="PS50113"/>
    </source>
</evidence>
<feature type="transmembrane region" description="Helical" evidence="1">
    <location>
        <begin position="6"/>
        <end position="26"/>
    </location>
</feature>
<feature type="domain" description="PAS" evidence="2">
    <location>
        <begin position="195"/>
        <end position="267"/>
    </location>
</feature>
<dbReference type="CDD" id="cd00130">
    <property type="entry name" value="PAS"/>
    <property type="match status" value="2"/>
</dbReference>
<sequence>MKYTGRVLTSLTTILITLGWTVYLLITGKASDYHYETFILLIIIQPLVWWLGKQYDKAQFYQKTLESNKKELDDVINSVDIFFWSVNPKTGEAWISSGVERLYGYTAEEFANNPALWKADIHPDDIEISLQMERAMKYGKELEVEYRIVRSDGEQRWILDKCFPTYNIQGDFILSHGFVLDITERKMLELDLKETKSEFQTILDNINACIYKADNNLNTIYSSKSTINVFGVPQEEFLWNASFLKKVIYPEDYENLTADINALLRGHYRQIEYRIIRPDNGEMRWIEDRCTPVFNDSEELVGFHGVAIDITKRKEAEEKVKHLANHDALTGLPNRLMFHQQLQKGLARSKRNKEKLGVMFIDLDRFKFVNDTMGHGAGDNLLMQVSARLVKCVREGDVVARQGGDEFIILVEKTKEREVSITAKRILELFSFPFTLNEDEFYISPSIGISVFPKDGEDVETLMKNADKAMYLAKGQGKNNYQFYVHEDESILSRKIKLERGLKRALVNKELELHYQPKVVLNSGDIYGVEALLRWNHPELGRIPPTEFIPIAEEIGMIIPIGKWVLEEACIQNKIWQDLGIKIMMNVNISSIQFEDSHFVDKVKIALAASQMPPKYLGLEITESVMQNINRTYAILEELKAVGVKVAIDDFGTGYSSLSVLNNLPIDLVKIDKSFVNEILTNSNTASLVKTMVQMGENIDFDLVAEGIEEQEQVAFLVGNGCKFGQGYFFSPPLPVSEVESLLIGKVEKT</sequence>
<dbReference type="PANTHER" id="PTHR44757">
    <property type="entry name" value="DIGUANYLATE CYCLASE DGCP"/>
    <property type="match status" value="1"/>
</dbReference>
<feature type="transmembrane region" description="Helical" evidence="1">
    <location>
        <begin position="33"/>
        <end position="52"/>
    </location>
</feature>
<dbReference type="InterPro" id="IPR000160">
    <property type="entry name" value="GGDEF_dom"/>
</dbReference>
<dbReference type="InterPro" id="IPR001633">
    <property type="entry name" value="EAL_dom"/>
</dbReference>
<evidence type="ECO:0000313" key="6">
    <source>
        <dbReference type="EMBL" id="MBU9711591.1"/>
    </source>
</evidence>
<dbReference type="CDD" id="cd01949">
    <property type="entry name" value="GGDEF"/>
    <property type="match status" value="1"/>
</dbReference>
<keyword evidence="1" id="KW-0812">Transmembrane</keyword>
<keyword evidence="1" id="KW-1133">Transmembrane helix</keyword>
<name>A0ABS6JD71_9BACI</name>
<gene>
    <name evidence="6" type="ORF">KS419_07570</name>
</gene>
<feature type="domain" description="PAC" evidence="3">
    <location>
        <begin position="142"/>
        <end position="194"/>
    </location>
</feature>
<evidence type="ECO:0000313" key="7">
    <source>
        <dbReference type="Proteomes" id="UP000784880"/>
    </source>
</evidence>
<dbReference type="Pfam" id="PF00563">
    <property type="entry name" value="EAL"/>
    <property type="match status" value="1"/>
</dbReference>
<keyword evidence="1" id="KW-0472">Membrane</keyword>
<dbReference type="SMART" id="SM00086">
    <property type="entry name" value="PAC"/>
    <property type="match status" value="2"/>
</dbReference>
<accession>A0ABS6JD71</accession>
<dbReference type="RefSeq" id="WP_217065549.1">
    <property type="nucleotide sequence ID" value="NZ_JAHQCS010000077.1"/>
</dbReference>
<dbReference type="NCBIfam" id="TIGR00254">
    <property type="entry name" value="GGDEF"/>
    <property type="match status" value="1"/>
</dbReference>
<dbReference type="NCBIfam" id="TIGR00229">
    <property type="entry name" value="sensory_box"/>
    <property type="match status" value="2"/>
</dbReference>
<evidence type="ECO:0000259" key="5">
    <source>
        <dbReference type="PROSITE" id="PS50887"/>
    </source>
</evidence>
<dbReference type="InterPro" id="IPR001610">
    <property type="entry name" value="PAC"/>
</dbReference>
<proteinExistence type="predicted"/>
<dbReference type="EMBL" id="JAHQCS010000077">
    <property type="protein sequence ID" value="MBU9711591.1"/>
    <property type="molecule type" value="Genomic_DNA"/>
</dbReference>
<protein>
    <submittedName>
        <fullName evidence="6">EAL domain-containing protein</fullName>
    </submittedName>
</protein>
<dbReference type="InterPro" id="IPR052155">
    <property type="entry name" value="Biofilm_reg_signaling"/>
</dbReference>
<dbReference type="PROSITE" id="PS50113">
    <property type="entry name" value="PAC"/>
    <property type="match status" value="2"/>
</dbReference>
<feature type="domain" description="GGDEF" evidence="5">
    <location>
        <begin position="354"/>
        <end position="486"/>
    </location>
</feature>
<feature type="domain" description="EAL" evidence="4">
    <location>
        <begin position="495"/>
        <end position="747"/>
    </location>
</feature>
<dbReference type="Pfam" id="PF00990">
    <property type="entry name" value="GGDEF"/>
    <property type="match status" value="1"/>
</dbReference>
<keyword evidence="7" id="KW-1185">Reference proteome</keyword>
<dbReference type="SMART" id="SM00091">
    <property type="entry name" value="PAS"/>
    <property type="match status" value="2"/>
</dbReference>
<dbReference type="PROSITE" id="PS50887">
    <property type="entry name" value="GGDEF"/>
    <property type="match status" value="1"/>
</dbReference>
<dbReference type="InterPro" id="IPR000014">
    <property type="entry name" value="PAS"/>
</dbReference>
<evidence type="ECO:0000259" key="2">
    <source>
        <dbReference type="PROSITE" id="PS50112"/>
    </source>
</evidence>
<dbReference type="Proteomes" id="UP000784880">
    <property type="component" value="Unassembled WGS sequence"/>
</dbReference>
<reference evidence="6 7" key="1">
    <citation type="submission" date="2021-06" db="EMBL/GenBank/DDBJ databases">
        <title>Bacillus sp. RD4P76, an endophyte from a halophyte.</title>
        <authorList>
            <person name="Sun J.-Q."/>
        </authorList>
    </citation>
    <scope>NUCLEOTIDE SEQUENCE [LARGE SCALE GENOMIC DNA]</scope>
    <source>
        <strain evidence="6 7">CGMCC 1.15917</strain>
    </source>
</reference>
<evidence type="ECO:0000259" key="4">
    <source>
        <dbReference type="PROSITE" id="PS50883"/>
    </source>
</evidence>
<dbReference type="SMART" id="SM00267">
    <property type="entry name" value="GGDEF"/>
    <property type="match status" value="1"/>
</dbReference>
<comment type="caution">
    <text evidence="6">The sequence shown here is derived from an EMBL/GenBank/DDBJ whole genome shotgun (WGS) entry which is preliminary data.</text>
</comment>
<feature type="domain" description="PAS" evidence="2">
    <location>
        <begin position="68"/>
        <end position="127"/>
    </location>
</feature>
<organism evidence="6 7">
    <name type="scientific">Evansella tamaricis</name>
    <dbReference type="NCBI Taxonomy" id="2069301"/>
    <lineage>
        <taxon>Bacteria</taxon>
        <taxon>Bacillati</taxon>
        <taxon>Bacillota</taxon>
        <taxon>Bacilli</taxon>
        <taxon>Bacillales</taxon>
        <taxon>Bacillaceae</taxon>
        <taxon>Evansella</taxon>
    </lineage>
</organism>